<evidence type="ECO:0000256" key="12">
    <source>
        <dbReference type="RuleBase" id="RU004423"/>
    </source>
</evidence>
<feature type="transmembrane region" description="Helical" evidence="14">
    <location>
        <begin position="195"/>
        <end position="217"/>
    </location>
</feature>
<keyword evidence="5 13" id="KW-0812">Transmembrane</keyword>
<keyword evidence="3 13" id="KW-0919">Taste</keyword>
<evidence type="ECO:0000256" key="11">
    <source>
        <dbReference type="ARBA" id="ARBA00023224"/>
    </source>
</evidence>
<feature type="transmembrane region" description="Helical" evidence="14">
    <location>
        <begin position="20"/>
        <end position="46"/>
    </location>
</feature>
<proteinExistence type="inferred from homology"/>
<dbReference type="KEGG" id="tup:102492091"/>
<feature type="transmembrane region" description="Helical" evidence="14">
    <location>
        <begin position="250"/>
        <end position="270"/>
    </location>
</feature>
<keyword evidence="9 13" id="KW-0675">Receptor</keyword>
<evidence type="ECO:0000256" key="6">
    <source>
        <dbReference type="ARBA" id="ARBA00022989"/>
    </source>
</evidence>
<feature type="transmembrane region" description="Helical" evidence="14">
    <location>
        <begin position="99"/>
        <end position="120"/>
    </location>
</feature>
<evidence type="ECO:0000256" key="1">
    <source>
        <dbReference type="ARBA" id="ARBA00004141"/>
    </source>
</evidence>
<gene>
    <name evidence="15" type="ORF">TREES_T100005229</name>
</gene>
<evidence type="ECO:0000256" key="4">
    <source>
        <dbReference type="ARBA" id="ARBA00022606"/>
    </source>
</evidence>
<comment type="similarity">
    <text evidence="2 12">Belongs to the G-protein coupled receptor T2R family.</text>
</comment>
<dbReference type="GO" id="GO:0033038">
    <property type="term" value="F:bitter taste receptor activity"/>
    <property type="evidence" value="ECO:0007669"/>
    <property type="project" value="InterPro"/>
</dbReference>
<evidence type="ECO:0000313" key="15">
    <source>
        <dbReference type="EMBL" id="ELW68922.1"/>
    </source>
</evidence>
<keyword evidence="7 13" id="KW-0297">G-protein coupled receptor</keyword>
<sequence>MTENNKPPEDELSPSLITLIFTIISIECIIGIIANGFIMAINAVVWVQKKSVSTSGRILFFLSVSRIALQSFVMLEITFSSTSPHFYNEDVAYDALKVSFMFLHYCSLWFAAWLSFFYFVKIANFSYPLFLKLKWRISGMMPSLLWLSVLISFGNSMLFCKDVYTVSSNNSFSTLFSNSTKKKYFAETNVLNLAFFYNLGILIPLIMFILAASLLILSLKRHTLHMKSSATSSRDPSMEAHMGAIKATSYFLVLYIFNAVALFVYMSNIVDVSSSWNILCQVIMAAYPAAHSILLIQDNPGLRRAWKRLRPPVHLYPRQ</sequence>
<dbReference type="GO" id="GO:0016020">
    <property type="term" value="C:membrane"/>
    <property type="evidence" value="ECO:0007669"/>
    <property type="project" value="UniProtKB-SubCell"/>
</dbReference>
<dbReference type="AlphaFoldDB" id="L9L620"/>
<evidence type="ECO:0000256" key="9">
    <source>
        <dbReference type="ARBA" id="ARBA00023170"/>
    </source>
</evidence>
<dbReference type="FunFam" id="1.20.1070.10:FF:000055">
    <property type="entry name" value="Taste receptor type 2"/>
    <property type="match status" value="1"/>
</dbReference>
<dbReference type="GO" id="GO:0004930">
    <property type="term" value="F:G protein-coupled receptor activity"/>
    <property type="evidence" value="ECO:0007669"/>
    <property type="project" value="UniProtKB-KW"/>
</dbReference>
<evidence type="ECO:0000256" key="2">
    <source>
        <dbReference type="ARBA" id="ARBA00007376"/>
    </source>
</evidence>
<feature type="transmembrane region" description="Helical" evidence="14">
    <location>
        <begin position="141"/>
        <end position="159"/>
    </location>
</feature>
<keyword evidence="11 13" id="KW-0807">Transducer</keyword>
<dbReference type="STRING" id="246437.L9L620"/>
<dbReference type="PANTHER" id="PTHR11394:SF142">
    <property type="entry name" value="TASTE RECEPTOR TYPE 2 MEMBER 39"/>
    <property type="match status" value="1"/>
</dbReference>
<keyword evidence="8 13" id="KW-0472">Membrane</keyword>
<organism evidence="15 16">
    <name type="scientific">Tupaia chinensis</name>
    <name type="common">Chinese tree shrew</name>
    <name type="synonym">Tupaia belangeri chinensis</name>
    <dbReference type="NCBI Taxonomy" id="246437"/>
    <lineage>
        <taxon>Eukaryota</taxon>
        <taxon>Metazoa</taxon>
        <taxon>Chordata</taxon>
        <taxon>Craniata</taxon>
        <taxon>Vertebrata</taxon>
        <taxon>Euteleostomi</taxon>
        <taxon>Mammalia</taxon>
        <taxon>Eutheria</taxon>
        <taxon>Euarchontoglires</taxon>
        <taxon>Scandentia</taxon>
        <taxon>Tupaiidae</taxon>
        <taxon>Tupaia</taxon>
    </lineage>
</organism>
<keyword evidence="4 13" id="KW-0716">Sensory transduction</keyword>
<evidence type="ECO:0000256" key="5">
    <source>
        <dbReference type="ARBA" id="ARBA00022692"/>
    </source>
</evidence>
<feature type="transmembrane region" description="Helical" evidence="14">
    <location>
        <begin position="276"/>
        <end position="296"/>
    </location>
</feature>
<feature type="transmembrane region" description="Helical" evidence="14">
    <location>
        <begin position="58"/>
        <end position="79"/>
    </location>
</feature>
<dbReference type="PANTHER" id="PTHR11394">
    <property type="entry name" value="TASTE RECEPTOR TYPE 2"/>
    <property type="match status" value="1"/>
</dbReference>
<dbReference type="Gene3D" id="1.20.1070.10">
    <property type="entry name" value="Rhodopsin 7-helix transmembrane proteins"/>
    <property type="match status" value="1"/>
</dbReference>
<evidence type="ECO:0000256" key="7">
    <source>
        <dbReference type="ARBA" id="ARBA00023040"/>
    </source>
</evidence>
<dbReference type="InParanoid" id="L9L620"/>
<evidence type="ECO:0000256" key="8">
    <source>
        <dbReference type="ARBA" id="ARBA00023136"/>
    </source>
</evidence>
<dbReference type="InterPro" id="IPR007960">
    <property type="entry name" value="TAS2R"/>
</dbReference>
<keyword evidence="6 14" id="KW-1133">Transmembrane helix</keyword>
<dbReference type="Pfam" id="PF05296">
    <property type="entry name" value="TAS2R"/>
    <property type="match status" value="1"/>
</dbReference>
<evidence type="ECO:0000256" key="3">
    <source>
        <dbReference type="ARBA" id="ARBA00022480"/>
    </source>
</evidence>
<dbReference type="OrthoDB" id="8876749at2759"/>
<dbReference type="EMBL" id="KB320557">
    <property type="protein sequence ID" value="ELW68922.1"/>
    <property type="molecule type" value="Genomic_DNA"/>
</dbReference>
<evidence type="ECO:0000256" key="13">
    <source>
        <dbReference type="RuleBase" id="RU004424"/>
    </source>
</evidence>
<accession>L9L620</accession>
<name>L9L620_TUPCH</name>
<reference evidence="16" key="2">
    <citation type="journal article" date="2013" name="Nat. Commun.">
        <title>Genome of the Chinese tree shrew.</title>
        <authorList>
            <person name="Fan Y."/>
            <person name="Huang Z.Y."/>
            <person name="Cao C.C."/>
            <person name="Chen C.S."/>
            <person name="Chen Y.X."/>
            <person name="Fan D.D."/>
            <person name="He J."/>
            <person name="Hou H.L."/>
            <person name="Hu L."/>
            <person name="Hu X.T."/>
            <person name="Jiang X.T."/>
            <person name="Lai R."/>
            <person name="Lang Y.S."/>
            <person name="Liang B."/>
            <person name="Liao S.G."/>
            <person name="Mu D."/>
            <person name="Ma Y.Y."/>
            <person name="Niu Y.Y."/>
            <person name="Sun X.Q."/>
            <person name="Xia J.Q."/>
            <person name="Xiao J."/>
            <person name="Xiong Z.Q."/>
            <person name="Xu L."/>
            <person name="Yang L."/>
            <person name="Zhang Y."/>
            <person name="Zhao W."/>
            <person name="Zhao X.D."/>
            <person name="Zheng Y.T."/>
            <person name="Zhou J.M."/>
            <person name="Zhu Y.B."/>
            <person name="Zhang G.J."/>
            <person name="Wang J."/>
            <person name="Yao Y.G."/>
        </authorList>
    </citation>
    <scope>NUCLEOTIDE SEQUENCE [LARGE SCALE GENOMIC DNA]</scope>
</reference>
<evidence type="ECO:0000256" key="10">
    <source>
        <dbReference type="ARBA" id="ARBA00023180"/>
    </source>
</evidence>
<comment type="subcellular location">
    <subcellularLocation>
        <location evidence="1 13">Membrane</location>
        <topology evidence="1 13">Multi-pass membrane protein</topology>
    </subcellularLocation>
</comment>
<keyword evidence="16" id="KW-1185">Reference proteome</keyword>
<dbReference type="SUPFAM" id="SSF81321">
    <property type="entry name" value="Family A G protein-coupled receptor-like"/>
    <property type="match status" value="1"/>
</dbReference>
<reference evidence="16" key="1">
    <citation type="submission" date="2012-07" db="EMBL/GenBank/DDBJ databases">
        <title>Genome of the Chinese tree shrew, a rising model animal genetically related to primates.</title>
        <authorList>
            <person name="Zhang G."/>
            <person name="Fan Y."/>
            <person name="Yao Y."/>
            <person name="Huang Z."/>
        </authorList>
    </citation>
    <scope>NUCLEOTIDE SEQUENCE [LARGE SCALE GENOMIC DNA]</scope>
</reference>
<dbReference type="Proteomes" id="UP000011518">
    <property type="component" value="Unassembled WGS sequence"/>
</dbReference>
<dbReference type="FunCoup" id="L9L620">
    <property type="interactions" value="181"/>
</dbReference>
<protein>
    <recommendedName>
        <fullName evidence="13">Taste receptor type 2</fullName>
    </recommendedName>
</protein>
<evidence type="ECO:0000313" key="16">
    <source>
        <dbReference type="Proteomes" id="UP000011518"/>
    </source>
</evidence>
<evidence type="ECO:0000256" key="14">
    <source>
        <dbReference type="SAM" id="Phobius"/>
    </source>
</evidence>
<keyword evidence="10" id="KW-0325">Glycoprotein</keyword>